<dbReference type="EMBL" id="JBHRYH010000009">
    <property type="protein sequence ID" value="MFC3625427.1"/>
    <property type="molecule type" value="Genomic_DNA"/>
</dbReference>
<feature type="coiled-coil region" evidence="1">
    <location>
        <begin position="111"/>
        <end position="138"/>
    </location>
</feature>
<dbReference type="RefSeq" id="WP_390276947.1">
    <property type="nucleotide sequence ID" value="NZ_JBHRYH010000009.1"/>
</dbReference>
<evidence type="ECO:0000256" key="1">
    <source>
        <dbReference type="SAM" id="Coils"/>
    </source>
</evidence>
<sequence>MKLNYMHLALVTVIAMISTPSFADEVQLFCEMTKAQANVQQQLLGSSQLFTTLGNPQTGISSTITAGVSKSLSRHIQAKTISTLADATCDAYRADQMLAEQAKNVEQRSMLMAIDAMAQKLQKALDQANANITKEKQMLAIGASTLMDVKASYDARITVHSMLVDMDQSRARFQDQLKEAEQPLNILVEKAIASHAKVASVTAQLAAQTGWDVSIAAGAQADTKTHGGSSKAFVGMNFSYSFGQSAANRIATTVEGLAAQYIREQRDGPLSQLQRAINTVKGLIAAENVLHQGWSDRRELAEDTIKRVTGIDSDDAQRAMRSATLEKLIAVAQQAGSEARMQYLRDWLTRNGDSAK</sequence>
<keyword evidence="4" id="KW-1185">Reference proteome</keyword>
<dbReference type="Proteomes" id="UP001595636">
    <property type="component" value="Unassembled WGS sequence"/>
</dbReference>
<evidence type="ECO:0000313" key="3">
    <source>
        <dbReference type="EMBL" id="MFC3625427.1"/>
    </source>
</evidence>
<feature type="chain" id="PRO_5046280034" evidence="2">
    <location>
        <begin position="24"/>
        <end position="356"/>
    </location>
</feature>
<reference evidence="4" key="1">
    <citation type="journal article" date="2019" name="Int. J. Syst. Evol. Microbiol.">
        <title>The Global Catalogue of Microorganisms (GCM) 10K type strain sequencing project: providing services to taxonomists for standard genome sequencing and annotation.</title>
        <authorList>
            <consortium name="The Broad Institute Genomics Platform"/>
            <consortium name="The Broad Institute Genome Sequencing Center for Infectious Disease"/>
            <person name="Wu L."/>
            <person name="Ma J."/>
        </authorList>
    </citation>
    <scope>NUCLEOTIDE SEQUENCE [LARGE SCALE GENOMIC DNA]</scope>
    <source>
        <strain evidence="4">KCTC 42195</strain>
    </source>
</reference>
<proteinExistence type="predicted"/>
<evidence type="ECO:0000313" key="4">
    <source>
        <dbReference type="Proteomes" id="UP001595636"/>
    </source>
</evidence>
<organism evidence="3 4">
    <name type="scientific">Vogesella amnigena</name>
    <dbReference type="NCBI Taxonomy" id="1507449"/>
    <lineage>
        <taxon>Bacteria</taxon>
        <taxon>Pseudomonadati</taxon>
        <taxon>Pseudomonadota</taxon>
        <taxon>Betaproteobacteria</taxon>
        <taxon>Neisseriales</taxon>
        <taxon>Chromobacteriaceae</taxon>
        <taxon>Vogesella</taxon>
    </lineage>
</organism>
<keyword evidence="2" id="KW-0732">Signal</keyword>
<keyword evidence="1" id="KW-0175">Coiled coil</keyword>
<accession>A0ABV7TRQ5</accession>
<feature type="signal peptide" evidence="2">
    <location>
        <begin position="1"/>
        <end position="23"/>
    </location>
</feature>
<protein>
    <submittedName>
        <fullName evidence="3">Uncharacterized protein</fullName>
    </submittedName>
</protein>
<comment type="caution">
    <text evidence="3">The sequence shown here is derived from an EMBL/GenBank/DDBJ whole genome shotgun (WGS) entry which is preliminary data.</text>
</comment>
<name>A0ABV7TRQ5_9NEIS</name>
<gene>
    <name evidence="3" type="ORF">ACFOKJ_04600</name>
</gene>
<evidence type="ECO:0000256" key="2">
    <source>
        <dbReference type="SAM" id="SignalP"/>
    </source>
</evidence>